<reference evidence="2 3" key="1">
    <citation type="submission" date="2015-09" db="EMBL/GenBank/DDBJ databases">
        <title>Host preference determinants of Valsa canker pathogens revealed by comparative genomics.</title>
        <authorList>
            <person name="Yin Z."/>
            <person name="Huang L."/>
        </authorList>
    </citation>
    <scope>NUCLEOTIDE SEQUENCE [LARGE SCALE GENOMIC DNA]</scope>
    <source>
        <strain evidence="2 3">YSFL</strain>
    </source>
</reference>
<protein>
    <submittedName>
        <fullName evidence="2">Uncharacterized protein</fullName>
    </submittedName>
</protein>
<dbReference type="EMBL" id="LJZO01000001">
    <property type="protein sequence ID" value="ROW05051.1"/>
    <property type="molecule type" value="Genomic_DNA"/>
</dbReference>
<feature type="compositionally biased region" description="Basic and acidic residues" evidence="1">
    <location>
        <begin position="128"/>
        <end position="142"/>
    </location>
</feature>
<comment type="caution">
    <text evidence="2">The sequence shown here is derived from an EMBL/GenBank/DDBJ whole genome shotgun (WGS) entry which is preliminary data.</text>
</comment>
<gene>
    <name evidence="2" type="ORF">VSDG_00519</name>
</gene>
<dbReference type="OrthoDB" id="5227450at2759"/>
<organism evidence="2 3">
    <name type="scientific">Cytospora chrysosperma</name>
    <name type="common">Cytospora canker fungus</name>
    <name type="synonym">Sphaeria chrysosperma</name>
    <dbReference type="NCBI Taxonomy" id="252740"/>
    <lineage>
        <taxon>Eukaryota</taxon>
        <taxon>Fungi</taxon>
        <taxon>Dikarya</taxon>
        <taxon>Ascomycota</taxon>
        <taxon>Pezizomycotina</taxon>
        <taxon>Sordariomycetes</taxon>
        <taxon>Sordariomycetidae</taxon>
        <taxon>Diaporthales</taxon>
        <taxon>Cytosporaceae</taxon>
        <taxon>Cytospora</taxon>
    </lineage>
</organism>
<dbReference type="Proteomes" id="UP000284375">
    <property type="component" value="Unassembled WGS sequence"/>
</dbReference>
<name>A0A423WNX5_CYTCH</name>
<dbReference type="AlphaFoldDB" id="A0A423WNX5"/>
<feature type="region of interest" description="Disordered" evidence="1">
    <location>
        <begin position="52"/>
        <end position="160"/>
    </location>
</feature>
<accession>A0A423WNX5</accession>
<proteinExistence type="predicted"/>
<evidence type="ECO:0000256" key="1">
    <source>
        <dbReference type="SAM" id="MobiDB-lite"/>
    </source>
</evidence>
<evidence type="ECO:0000313" key="2">
    <source>
        <dbReference type="EMBL" id="ROW05051.1"/>
    </source>
</evidence>
<keyword evidence="3" id="KW-1185">Reference proteome</keyword>
<sequence length="160" mass="18156">MSFKLPYLSLYLRQVVTGRVPSGKPWTKAIRNKVTIQDLVRQRLALPQGQSLRRMEEQRPALCPTPRRWLHATPARPSPPPTEKGKSGSIGPKGDEMSEAEILEREVDPTDEDSRPQGADLLQPESLPEPRDRAKELMEHPEGPYIQTKEGLVHISKYYP</sequence>
<feature type="compositionally biased region" description="Basic and acidic residues" evidence="1">
    <location>
        <begin position="102"/>
        <end position="115"/>
    </location>
</feature>
<evidence type="ECO:0000313" key="3">
    <source>
        <dbReference type="Proteomes" id="UP000284375"/>
    </source>
</evidence>